<evidence type="ECO:0000256" key="5">
    <source>
        <dbReference type="ARBA" id="ARBA00022628"/>
    </source>
</evidence>
<evidence type="ECO:0000256" key="7">
    <source>
        <dbReference type="ARBA" id="ARBA00022741"/>
    </source>
</evidence>
<evidence type="ECO:0000256" key="1">
    <source>
        <dbReference type="ARBA" id="ARBA00001922"/>
    </source>
</evidence>
<evidence type="ECO:0000259" key="16">
    <source>
        <dbReference type="Pfam" id="PF08471"/>
    </source>
</evidence>
<dbReference type="AlphaFoldDB" id="A0A9W6Q147"/>
<evidence type="ECO:0000256" key="12">
    <source>
        <dbReference type="ARBA" id="ARBA00047754"/>
    </source>
</evidence>
<dbReference type="InterPro" id="IPR050862">
    <property type="entry name" value="RdRp_reductase_class-2"/>
</dbReference>
<feature type="domain" description="Ribonucleotide reductase large subunit C-terminal" evidence="15">
    <location>
        <begin position="155"/>
        <end position="690"/>
    </location>
</feature>
<keyword evidence="7 13" id="KW-0547">Nucleotide-binding</keyword>
<sequence length="941" mass="103370">MTETVSGSAARRGRGSRKGLKVERIFTTPGVHPYDTVRWERRDVVMTNWRDGSVNFEQHGVEFPDFWSVNAVNIVTSKYFRGALGTPQREHSLKQLIDRVVKVYVDTGLAEGYFASEEDAEIFDHELKYALVHQMFSFNSPVWFNVGTKSPQQVSACFILSVDDSMESILDWYKEEGIIFKGGSGAGVNLSRIRSSRELLSSGGTASGPVSFMRGADASAGTIKSGGATRRAAKMVVLDVDHPDIVEFIETKAREEHKIRALRDAGFDMDLGGKDIVSVQYQNANNSVRVSDEFMRAVENDGEFGLRARLTGEVVETVKARDLFRQMAQAAWECADPGIQYDDTINDWHTNPESGRITASNPCSEYMSLDNSSCNLASINLLKFLRDDDTFDVDTFVKLTELIITAMDISITFADFPTEKIAKTTRDFRQLGIGYANLGALLMATGHAYDSEGGRSLAATITSLMTGTAYRRSAELAGIVGPYNGYARNAEAHKRVMRKHAAANDQIRTLDEMSRAVHAAATKQWQQCLKIGEKNGYRNAQASLLAPTGTIGLMMDCDTTGIEPDLALVKFKKLVGGGSMQIVNHTVPRALKKLGYQQEQIEAIVEYIAEHGHVVDAPGLRPEHYEVFDCAMGERAISPMGHVRMMAAVQPFLSGAISKTVNMPEHATVEDIEKVYFEGWKLGLKALAIYRDNCKVGQPLSAAKKADKSAEAQADKRPAEVRPVRKRLPKQRPATVTRFSVAGAEGYMTASTYPDDGLGEVFLKLGKQGSTLAGVMDAFSMAISISLQYGVPLETWVEKFTNMRFEPAGMTDDPDIRMATSVMDYIFRRLALDHLPYETRAELGIFTAEERAMQVNGEDPATLHADAELDRETLAQSAEISKPAEQPRPAAESRPQSSMEVIESRQGRTADAPLCLTCGTKMRPAGSCYVCEGCGSTSGCS</sequence>
<accession>A0A9W6Q147</accession>
<dbReference type="PANTHER" id="PTHR43371">
    <property type="entry name" value="VITAMIN B12-DEPENDENT RIBONUCLEOTIDE REDUCTASE"/>
    <property type="match status" value="1"/>
</dbReference>
<dbReference type="PANTHER" id="PTHR43371:SF1">
    <property type="entry name" value="RIBONUCLEOSIDE-DIPHOSPHATE REDUCTASE"/>
    <property type="match status" value="1"/>
</dbReference>
<dbReference type="InterPro" id="IPR013344">
    <property type="entry name" value="RNR_NrdJ/NrdZ"/>
</dbReference>
<dbReference type="CDD" id="cd02888">
    <property type="entry name" value="RNR_II_dimer"/>
    <property type="match status" value="1"/>
</dbReference>
<dbReference type="InterPro" id="IPR024434">
    <property type="entry name" value="TSCPD_dom"/>
</dbReference>
<gene>
    <name evidence="18" type="primary">nrdA</name>
    <name evidence="18" type="ORF">Arub01_48650</name>
</gene>
<feature type="domain" description="Ribonucleotide reductase class II vitamin B12-dependent N-terminal" evidence="16">
    <location>
        <begin position="44"/>
        <end position="134"/>
    </location>
</feature>
<evidence type="ECO:0000256" key="6">
    <source>
        <dbReference type="ARBA" id="ARBA00022634"/>
    </source>
</evidence>
<dbReference type="Proteomes" id="UP001165124">
    <property type="component" value="Unassembled WGS sequence"/>
</dbReference>
<dbReference type="Pfam" id="PF08471">
    <property type="entry name" value="Ribonuc_red_2_N"/>
    <property type="match status" value="1"/>
</dbReference>
<dbReference type="Gene3D" id="3.20.70.20">
    <property type="match status" value="1"/>
</dbReference>
<dbReference type="InterPro" id="IPR000788">
    <property type="entry name" value="RNR_lg_C"/>
</dbReference>
<keyword evidence="10 13" id="KW-0170">Cobalt</keyword>
<keyword evidence="8 13" id="KW-0560">Oxidoreductase</keyword>
<dbReference type="InterPro" id="IPR013678">
    <property type="entry name" value="RNR_2_N"/>
</dbReference>
<evidence type="ECO:0000256" key="11">
    <source>
        <dbReference type="ARBA" id="ARBA00025437"/>
    </source>
</evidence>
<dbReference type="NCBIfam" id="NF005122">
    <property type="entry name" value="PRK06556.1"/>
    <property type="match status" value="1"/>
</dbReference>
<evidence type="ECO:0000256" key="13">
    <source>
        <dbReference type="RuleBase" id="RU364064"/>
    </source>
</evidence>
<dbReference type="Pfam" id="PF02867">
    <property type="entry name" value="Ribonuc_red_lgC"/>
    <property type="match status" value="1"/>
</dbReference>
<dbReference type="Pfam" id="PF12637">
    <property type="entry name" value="TSCPD"/>
    <property type="match status" value="1"/>
</dbReference>
<comment type="caution">
    <text evidence="18">The sequence shown here is derived from an EMBL/GenBank/DDBJ whole genome shotgun (WGS) entry which is preliminary data.</text>
</comment>
<feature type="region of interest" description="Disordered" evidence="14">
    <location>
        <begin position="879"/>
        <end position="906"/>
    </location>
</feature>
<protein>
    <recommendedName>
        <fullName evidence="4 13">Vitamin B12-dependent ribonucleotide reductase</fullName>
        <ecNumber evidence="3 13">1.17.4.1</ecNumber>
    </recommendedName>
</protein>
<dbReference type="GO" id="GO:0031419">
    <property type="term" value="F:cobalamin binding"/>
    <property type="evidence" value="ECO:0007669"/>
    <property type="project" value="UniProtKB-KW"/>
</dbReference>
<evidence type="ECO:0000313" key="19">
    <source>
        <dbReference type="Proteomes" id="UP001165124"/>
    </source>
</evidence>
<keyword evidence="6 13" id="KW-0237">DNA synthesis</keyword>
<organism evidence="18 19">
    <name type="scientific">Actinomadura rubrobrunea</name>
    <dbReference type="NCBI Taxonomy" id="115335"/>
    <lineage>
        <taxon>Bacteria</taxon>
        <taxon>Bacillati</taxon>
        <taxon>Actinomycetota</taxon>
        <taxon>Actinomycetes</taxon>
        <taxon>Streptosporangiales</taxon>
        <taxon>Thermomonosporaceae</taxon>
        <taxon>Actinomadura</taxon>
    </lineage>
</organism>
<evidence type="ECO:0000259" key="17">
    <source>
        <dbReference type="Pfam" id="PF12637"/>
    </source>
</evidence>
<dbReference type="GO" id="GO:0071897">
    <property type="term" value="P:DNA biosynthetic process"/>
    <property type="evidence" value="ECO:0007669"/>
    <property type="project" value="UniProtKB-KW"/>
</dbReference>
<evidence type="ECO:0000256" key="8">
    <source>
        <dbReference type="ARBA" id="ARBA00023002"/>
    </source>
</evidence>
<comment type="function">
    <text evidence="11 13">Catalyzes the reduction of ribonucleotides to deoxyribonucleotides. May function to provide a pool of deoxyribonucleotide precursors for DNA repair during oxygen limitation and/or for immediate growth after restoration of oxygen.</text>
</comment>
<evidence type="ECO:0000259" key="15">
    <source>
        <dbReference type="Pfam" id="PF02867"/>
    </source>
</evidence>
<evidence type="ECO:0000256" key="2">
    <source>
        <dbReference type="ARBA" id="ARBA00007405"/>
    </source>
</evidence>
<dbReference type="RefSeq" id="WP_067908101.1">
    <property type="nucleotide sequence ID" value="NZ_BSRZ01000016.1"/>
</dbReference>
<proteinExistence type="inferred from homology"/>
<dbReference type="GO" id="GO:0050897">
    <property type="term" value="F:cobalt ion binding"/>
    <property type="evidence" value="ECO:0007669"/>
    <property type="project" value="InterPro"/>
</dbReference>
<dbReference type="GO" id="GO:0004748">
    <property type="term" value="F:ribonucleoside-diphosphate reductase activity, thioredoxin disulfide as acceptor"/>
    <property type="evidence" value="ECO:0007669"/>
    <property type="project" value="UniProtKB-EC"/>
</dbReference>
<comment type="similarity">
    <text evidence="2 13">Belongs to the ribonucleoside diphosphate reductase class-2 family.</text>
</comment>
<comment type="catalytic activity">
    <reaction evidence="12 13">
        <text>a 2'-deoxyribonucleoside 5'-diphosphate + [thioredoxin]-disulfide + H2O = a ribonucleoside 5'-diphosphate + [thioredoxin]-dithiol</text>
        <dbReference type="Rhea" id="RHEA:23252"/>
        <dbReference type="Rhea" id="RHEA-COMP:10698"/>
        <dbReference type="Rhea" id="RHEA-COMP:10700"/>
        <dbReference type="ChEBI" id="CHEBI:15377"/>
        <dbReference type="ChEBI" id="CHEBI:29950"/>
        <dbReference type="ChEBI" id="CHEBI:50058"/>
        <dbReference type="ChEBI" id="CHEBI:57930"/>
        <dbReference type="ChEBI" id="CHEBI:73316"/>
        <dbReference type="EC" id="1.17.4.1"/>
    </reaction>
</comment>
<dbReference type="EMBL" id="BSRZ01000016">
    <property type="protein sequence ID" value="GLW66621.1"/>
    <property type="molecule type" value="Genomic_DNA"/>
</dbReference>
<dbReference type="NCBIfam" id="TIGR02504">
    <property type="entry name" value="NrdJ_Z"/>
    <property type="match status" value="1"/>
</dbReference>
<evidence type="ECO:0000313" key="18">
    <source>
        <dbReference type="EMBL" id="GLW66621.1"/>
    </source>
</evidence>
<feature type="domain" description="TSCPD" evidence="17">
    <location>
        <begin position="729"/>
        <end position="832"/>
    </location>
</feature>
<dbReference type="FunFam" id="3.20.70.20:FF:000007">
    <property type="entry name" value="Vitamin B12-dependent ribonucleotide reductase"/>
    <property type="match status" value="1"/>
</dbReference>
<comment type="cofactor">
    <cofactor evidence="1 13">
        <name>adenosylcob(III)alamin</name>
        <dbReference type="ChEBI" id="CHEBI:18408"/>
    </cofactor>
</comment>
<name>A0A9W6Q147_9ACTN</name>
<reference evidence="18" key="1">
    <citation type="submission" date="2023-02" db="EMBL/GenBank/DDBJ databases">
        <title>Actinomadura rubrobrunea NBRC 14622.</title>
        <authorList>
            <person name="Ichikawa N."/>
            <person name="Sato H."/>
            <person name="Tonouchi N."/>
        </authorList>
    </citation>
    <scope>NUCLEOTIDE SEQUENCE</scope>
    <source>
        <strain evidence="18">NBRC 14622</strain>
    </source>
</reference>
<keyword evidence="9" id="KW-1015">Disulfide bond</keyword>
<keyword evidence="5 13" id="KW-0846">Cobalamin</keyword>
<evidence type="ECO:0000256" key="14">
    <source>
        <dbReference type="SAM" id="MobiDB-lite"/>
    </source>
</evidence>
<keyword evidence="19" id="KW-1185">Reference proteome</keyword>
<dbReference type="EC" id="1.17.4.1" evidence="3 13"/>
<dbReference type="SUPFAM" id="SSF51998">
    <property type="entry name" value="PFL-like glycyl radical enzymes"/>
    <property type="match status" value="1"/>
</dbReference>
<dbReference type="PRINTS" id="PR01183">
    <property type="entry name" value="RIBORDTASEM1"/>
</dbReference>
<evidence type="ECO:0000256" key="4">
    <source>
        <dbReference type="ARBA" id="ARBA00014409"/>
    </source>
</evidence>
<evidence type="ECO:0000256" key="3">
    <source>
        <dbReference type="ARBA" id="ARBA00012274"/>
    </source>
</evidence>
<evidence type="ECO:0000256" key="9">
    <source>
        <dbReference type="ARBA" id="ARBA00023157"/>
    </source>
</evidence>
<dbReference type="GO" id="GO:0000166">
    <property type="term" value="F:nucleotide binding"/>
    <property type="evidence" value="ECO:0007669"/>
    <property type="project" value="UniProtKB-KW"/>
</dbReference>
<evidence type="ECO:0000256" key="10">
    <source>
        <dbReference type="ARBA" id="ARBA00023285"/>
    </source>
</evidence>